<evidence type="ECO:0000313" key="3">
    <source>
        <dbReference type="Proteomes" id="UP000242367"/>
    </source>
</evidence>
<evidence type="ECO:0000313" key="2">
    <source>
        <dbReference type="EMBL" id="POM27794.1"/>
    </source>
</evidence>
<sequence length="76" mass="7945">MIRSNASTITGADVPNVRWQKSSFSGRNGDCVEAATLGAVHLARDSKDPDGPVLAFSRDTWAGFVGAAKAGDFDFG</sequence>
<evidence type="ECO:0000259" key="1">
    <source>
        <dbReference type="Pfam" id="PF04149"/>
    </source>
</evidence>
<accession>A0A2P4US03</accession>
<dbReference type="AlphaFoldDB" id="A0A2P4US03"/>
<comment type="caution">
    <text evidence="2">The sequence shown here is derived from an EMBL/GenBank/DDBJ whole genome shotgun (WGS) entry which is preliminary data.</text>
</comment>
<feature type="domain" description="DUF397" evidence="1">
    <location>
        <begin position="18"/>
        <end position="69"/>
    </location>
</feature>
<protein>
    <recommendedName>
        <fullName evidence="1">DUF397 domain-containing protein</fullName>
    </recommendedName>
</protein>
<dbReference type="RefSeq" id="WP_103562568.1">
    <property type="nucleotide sequence ID" value="NZ_MTBP01000001.1"/>
</dbReference>
<dbReference type="EMBL" id="MTBP01000001">
    <property type="protein sequence ID" value="POM27794.1"/>
    <property type="molecule type" value="Genomic_DNA"/>
</dbReference>
<reference evidence="2 3" key="1">
    <citation type="journal article" date="2017" name="Chemistry">
        <title>Isolation, Biosynthesis and Chemical Modifications of Rubterolones A-F: Rare Tropolone Alkaloids from Actinomadura sp. 5-2.</title>
        <authorList>
            <person name="Guo H."/>
            <person name="Benndorf R."/>
            <person name="Leichnitz D."/>
            <person name="Klassen J.L."/>
            <person name="Vollmers J."/>
            <person name="Gorls H."/>
            <person name="Steinacker M."/>
            <person name="Weigel C."/>
            <person name="Dahse H.M."/>
            <person name="Kaster A.K."/>
            <person name="de Beer Z.W."/>
            <person name="Poulsen M."/>
            <person name="Beemelmanns C."/>
        </authorList>
    </citation>
    <scope>NUCLEOTIDE SEQUENCE [LARGE SCALE GENOMIC DNA]</scope>
    <source>
        <strain evidence="2 3">5-2</strain>
    </source>
</reference>
<dbReference type="Pfam" id="PF04149">
    <property type="entry name" value="DUF397"/>
    <property type="match status" value="1"/>
</dbReference>
<dbReference type="InterPro" id="IPR007278">
    <property type="entry name" value="DUF397"/>
</dbReference>
<gene>
    <name evidence="2" type="ORF">BTM25_22150</name>
</gene>
<organism evidence="2 3">
    <name type="scientific">Actinomadura rubteroloni</name>
    <dbReference type="NCBI Taxonomy" id="1926885"/>
    <lineage>
        <taxon>Bacteria</taxon>
        <taxon>Bacillati</taxon>
        <taxon>Actinomycetota</taxon>
        <taxon>Actinomycetes</taxon>
        <taxon>Streptosporangiales</taxon>
        <taxon>Thermomonosporaceae</taxon>
        <taxon>Actinomadura</taxon>
    </lineage>
</organism>
<proteinExistence type="predicted"/>
<dbReference type="Proteomes" id="UP000242367">
    <property type="component" value="Unassembled WGS sequence"/>
</dbReference>
<name>A0A2P4US03_9ACTN</name>
<keyword evidence="3" id="KW-1185">Reference proteome</keyword>